<protein>
    <recommendedName>
        <fullName evidence="6">G-protein coupled receptors family 1 profile domain-containing protein</fullName>
    </recommendedName>
</protein>
<feature type="domain" description="G-protein coupled receptors family 1 profile" evidence="6">
    <location>
        <begin position="1"/>
        <end position="205"/>
    </location>
</feature>
<organism evidence="7 8">
    <name type="scientific">Conidiobolus coronatus (strain ATCC 28846 / CBS 209.66 / NRRL 28638)</name>
    <name type="common">Delacroixia coronata</name>
    <dbReference type="NCBI Taxonomy" id="796925"/>
    <lineage>
        <taxon>Eukaryota</taxon>
        <taxon>Fungi</taxon>
        <taxon>Fungi incertae sedis</taxon>
        <taxon>Zoopagomycota</taxon>
        <taxon>Entomophthoromycotina</taxon>
        <taxon>Entomophthoromycetes</taxon>
        <taxon>Entomophthorales</taxon>
        <taxon>Ancylistaceae</taxon>
        <taxon>Conidiobolus</taxon>
    </lineage>
</organism>
<feature type="transmembrane region" description="Helical" evidence="5">
    <location>
        <begin position="150"/>
        <end position="176"/>
    </location>
</feature>
<keyword evidence="2 5" id="KW-0812">Transmembrane</keyword>
<evidence type="ECO:0000256" key="4">
    <source>
        <dbReference type="ARBA" id="ARBA00023136"/>
    </source>
</evidence>
<dbReference type="Proteomes" id="UP000070444">
    <property type="component" value="Unassembled WGS sequence"/>
</dbReference>
<name>A0A137PJ13_CONC2</name>
<dbReference type="InterPro" id="IPR017452">
    <property type="entry name" value="GPCR_Rhodpsn_7TM"/>
</dbReference>
<feature type="transmembrane region" description="Helical" evidence="5">
    <location>
        <begin position="89"/>
        <end position="118"/>
    </location>
</feature>
<evidence type="ECO:0000313" key="8">
    <source>
        <dbReference type="Proteomes" id="UP000070444"/>
    </source>
</evidence>
<keyword evidence="3 5" id="KW-1133">Transmembrane helix</keyword>
<dbReference type="OrthoDB" id="5962705at2759"/>
<dbReference type="PROSITE" id="PS50262">
    <property type="entry name" value="G_PROTEIN_RECEP_F1_2"/>
    <property type="match status" value="1"/>
</dbReference>
<dbReference type="EMBL" id="KQ964419">
    <property type="protein sequence ID" value="KXN74960.1"/>
    <property type="molecule type" value="Genomic_DNA"/>
</dbReference>
<evidence type="ECO:0000256" key="3">
    <source>
        <dbReference type="ARBA" id="ARBA00022989"/>
    </source>
</evidence>
<keyword evidence="8" id="KW-1185">Reference proteome</keyword>
<evidence type="ECO:0000256" key="2">
    <source>
        <dbReference type="ARBA" id="ARBA00022692"/>
    </source>
</evidence>
<proteinExistence type="predicted"/>
<evidence type="ECO:0000256" key="1">
    <source>
        <dbReference type="ARBA" id="ARBA00004370"/>
    </source>
</evidence>
<feature type="transmembrane region" description="Helical" evidence="5">
    <location>
        <begin position="47"/>
        <end position="69"/>
    </location>
</feature>
<gene>
    <name evidence="7" type="ORF">CONCODRAFT_2036</name>
</gene>
<dbReference type="SUPFAM" id="SSF81321">
    <property type="entry name" value="Family A G protein-coupled receptor-like"/>
    <property type="match status" value="1"/>
</dbReference>
<accession>A0A137PJ13</accession>
<dbReference type="AlphaFoldDB" id="A0A137PJ13"/>
<keyword evidence="4 5" id="KW-0472">Membrane</keyword>
<reference evidence="7 8" key="1">
    <citation type="journal article" date="2015" name="Genome Biol. Evol.">
        <title>Phylogenomic analyses indicate that early fungi evolved digesting cell walls of algal ancestors of land plants.</title>
        <authorList>
            <person name="Chang Y."/>
            <person name="Wang S."/>
            <person name="Sekimoto S."/>
            <person name="Aerts A.L."/>
            <person name="Choi C."/>
            <person name="Clum A."/>
            <person name="LaButti K.M."/>
            <person name="Lindquist E.A."/>
            <person name="Yee Ngan C."/>
            <person name="Ohm R.A."/>
            <person name="Salamov A.A."/>
            <person name="Grigoriev I.V."/>
            <person name="Spatafora J.W."/>
            <person name="Berbee M.L."/>
        </authorList>
    </citation>
    <scope>NUCLEOTIDE SEQUENCE [LARGE SCALE GENOMIC DNA]</scope>
    <source>
        <strain evidence="7 8">NRRL 28638</strain>
    </source>
</reference>
<feature type="transmembrane region" description="Helical" evidence="5">
    <location>
        <begin position="188"/>
        <end position="208"/>
    </location>
</feature>
<dbReference type="GO" id="GO:0016020">
    <property type="term" value="C:membrane"/>
    <property type="evidence" value="ECO:0007669"/>
    <property type="project" value="UniProtKB-SubCell"/>
</dbReference>
<comment type="subcellular location">
    <subcellularLocation>
        <location evidence="1">Membrane</location>
    </subcellularLocation>
</comment>
<evidence type="ECO:0000256" key="5">
    <source>
        <dbReference type="SAM" id="Phobius"/>
    </source>
</evidence>
<evidence type="ECO:0000313" key="7">
    <source>
        <dbReference type="EMBL" id="KXN74960.1"/>
    </source>
</evidence>
<evidence type="ECO:0000259" key="6">
    <source>
        <dbReference type="PROSITE" id="PS50262"/>
    </source>
</evidence>
<dbReference type="Gene3D" id="1.20.1070.10">
    <property type="entry name" value="Rhodopsin 7-helix transmembrane proteins"/>
    <property type="match status" value="1"/>
</dbReference>
<sequence length="235" mass="27025">MDKGTTLCMINVVEYQWIVRVELNIVATLSLLRYLIVCRKIEKSFRFWLFVIIIASIPCSYIFFSAGIINDVSPSLSRLGCYTYSNPGYVPFIMTIAIPFLYFVPCWIITICYFSIGLKVNRQLNEMRTDAKKSNDTTSLTAIKSQKFKIILQLTAVIIIYNFNFALSYITLILKFAIGYNRSPIVEALTGVLTYFTFTLNPILAITFQPELNHELISILFYIKLKLKTLISRII</sequence>